<evidence type="ECO:0000256" key="5">
    <source>
        <dbReference type="HAMAP-Rule" id="MF_03006"/>
    </source>
</evidence>
<keyword evidence="1 5" id="KW-0963">Cytoplasm</keyword>
<protein>
    <recommendedName>
        <fullName evidence="5">Eukaryotic translation initiation factor 3 subunit G</fullName>
        <shortName evidence="5">eIF3g</shortName>
    </recommendedName>
    <alternativeName>
        <fullName evidence="5">Eukaryotic translation initiation factor 3 RNA-binding subunit</fullName>
        <shortName evidence="5">eIF-3 RNA-binding subunit</shortName>
    </alternativeName>
    <alternativeName>
        <fullName evidence="5">Eukaryotic translation initiation factor 3 subunit 4</fullName>
    </alternativeName>
</protein>
<dbReference type="EMBL" id="MH800026">
    <property type="protein sequence ID" value="QBH74184.1"/>
    <property type="molecule type" value="mRNA"/>
</dbReference>
<evidence type="ECO:0000256" key="7">
    <source>
        <dbReference type="SAM" id="MobiDB-lite"/>
    </source>
</evidence>
<dbReference type="HAMAP" id="MF_03006">
    <property type="entry name" value="eIF3g"/>
    <property type="match status" value="1"/>
</dbReference>
<comment type="similarity">
    <text evidence="5">Belongs to the eIF-3 subunit G family.</text>
</comment>
<dbReference type="InterPro" id="IPR034240">
    <property type="entry name" value="eIF3G_RRM"/>
</dbReference>
<keyword evidence="3 6" id="KW-0694">RNA-binding</keyword>
<dbReference type="CDD" id="cd12933">
    <property type="entry name" value="eIF3G"/>
    <property type="match status" value="1"/>
</dbReference>
<sequence length="293" mass="32686">MDGLKSSSRWADEIDDDEFTPTTATVEVKEKKQPIGVPKEDERIVTEIKIDPDSGKKSKIFRTFRLEKQLVSKGVVERKKWPKFGQSKKDPPGPNGYTTVVGDDIQMQFLSTDKNGVEQNVDETNPLEAAKLQGKGVRCRFCQDNHFSAKCPYKDVGLPPLDNAPSRIMDDSLMDGKKDSESKPGIFVPPAMRGGNRRGETMMSQANRKDDATIRVSNLPESMSETDMQELCVPFGKIERIFLAKDRATGVCKGFAFVTFQSRESAARALVALNGYGYDHLILNVEWSAKRAD</sequence>
<dbReference type="SUPFAM" id="SSF54928">
    <property type="entry name" value="RNA-binding domain, RBD"/>
    <property type="match status" value="1"/>
</dbReference>
<dbReference type="InterPro" id="IPR035979">
    <property type="entry name" value="RBD_domain_sf"/>
</dbReference>
<dbReference type="OrthoDB" id="639027at2759"/>
<dbReference type="EMBL" id="LNIX01000001">
    <property type="protein sequence ID" value="OXA63806.1"/>
    <property type="molecule type" value="Genomic_DNA"/>
</dbReference>
<dbReference type="SMART" id="SM00360">
    <property type="entry name" value="RRM"/>
    <property type="match status" value="1"/>
</dbReference>
<dbReference type="PIRSF" id="PIRSF037949">
    <property type="entry name" value="Transl_init_eIF-3_RNA-bind"/>
    <property type="match status" value="1"/>
</dbReference>
<dbReference type="GO" id="GO:0033290">
    <property type="term" value="C:eukaryotic 48S preinitiation complex"/>
    <property type="evidence" value="ECO:0007669"/>
    <property type="project" value="UniProtKB-UniRule"/>
</dbReference>
<reference evidence="10" key="2">
    <citation type="journal article" date="2019" name="Sci. Rep.">
        <title>No signal of deleterious mutation accumulation in conserved gene sequences of extant asexual hexapods.</title>
        <authorList>
            <person name="Brandt A."/>
            <person name="Bast J."/>
            <person name="Scheu S."/>
            <person name="Meusemann K."/>
            <person name="Donath A."/>
            <person name="Schuette K."/>
            <person name="Machida R."/>
            <person name="Kraaijeveld K."/>
        </authorList>
    </citation>
    <scope>NUCLEOTIDE SEQUENCE</scope>
    <source>
        <strain evidence="10">OG6321</strain>
    </source>
</reference>
<evidence type="ECO:0000313" key="10">
    <source>
        <dbReference type="EMBL" id="QBH74184.1"/>
    </source>
</evidence>
<dbReference type="STRING" id="158441.A0A226F4F4"/>
<feature type="compositionally biased region" description="Basic and acidic residues" evidence="7">
    <location>
        <begin position="27"/>
        <end position="38"/>
    </location>
</feature>
<evidence type="ECO:0000313" key="11">
    <source>
        <dbReference type="Proteomes" id="UP000198287"/>
    </source>
</evidence>
<dbReference type="Gene3D" id="3.30.70.330">
    <property type="match status" value="1"/>
</dbReference>
<dbReference type="GO" id="GO:0003743">
    <property type="term" value="F:translation initiation factor activity"/>
    <property type="evidence" value="ECO:0007669"/>
    <property type="project" value="UniProtKB-UniRule"/>
</dbReference>
<dbReference type="Proteomes" id="UP000198287">
    <property type="component" value="Unassembled WGS sequence"/>
</dbReference>
<keyword evidence="4 5" id="KW-0648">Protein biosynthesis</keyword>
<dbReference type="Pfam" id="PF00076">
    <property type="entry name" value="RRM_1"/>
    <property type="match status" value="1"/>
</dbReference>
<dbReference type="PROSITE" id="PS50102">
    <property type="entry name" value="RRM"/>
    <property type="match status" value="1"/>
</dbReference>
<dbReference type="InterPro" id="IPR012677">
    <property type="entry name" value="Nucleotide-bd_a/b_plait_sf"/>
</dbReference>
<evidence type="ECO:0000256" key="2">
    <source>
        <dbReference type="ARBA" id="ARBA00022540"/>
    </source>
</evidence>
<feature type="domain" description="RRM" evidence="8">
    <location>
        <begin position="212"/>
        <end position="290"/>
    </location>
</feature>
<name>A0A226F4F4_FOLCA</name>
<evidence type="ECO:0000256" key="4">
    <source>
        <dbReference type="ARBA" id="ARBA00022917"/>
    </source>
</evidence>
<dbReference type="InterPro" id="IPR000504">
    <property type="entry name" value="RRM_dom"/>
</dbReference>
<comment type="subcellular location">
    <subcellularLocation>
        <location evidence="5">Cytoplasm</location>
    </subcellularLocation>
</comment>
<proteinExistence type="evidence at transcript level"/>
<keyword evidence="11" id="KW-1185">Reference proteome</keyword>
<dbReference type="CDD" id="cd12408">
    <property type="entry name" value="RRM_eIF3G_like"/>
    <property type="match status" value="1"/>
</dbReference>
<dbReference type="OMA" id="ICQGDHF"/>
<dbReference type="InterPro" id="IPR017334">
    <property type="entry name" value="eIF3_g"/>
</dbReference>
<evidence type="ECO:0000313" key="9">
    <source>
        <dbReference type="EMBL" id="OXA63806.1"/>
    </source>
</evidence>
<accession>A0A226F4F4</accession>
<dbReference type="InterPro" id="IPR024675">
    <property type="entry name" value="eIF3g_N"/>
</dbReference>
<comment type="subunit">
    <text evidence="5">Component of the eukaryotic translation initiation factor 3 (eIF-3) complex.</text>
</comment>
<dbReference type="GO" id="GO:0001732">
    <property type="term" value="P:formation of cytoplasmic translation initiation complex"/>
    <property type="evidence" value="ECO:0007669"/>
    <property type="project" value="UniProtKB-UniRule"/>
</dbReference>
<evidence type="ECO:0000256" key="3">
    <source>
        <dbReference type="ARBA" id="ARBA00022884"/>
    </source>
</evidence>
<evidence type="ECO:0000256" key="1">
    <source>
        <dbReference type="ARBA" id="ARBA00022490"/>
    </source>
</evidence>
<gene>
    <name evidence="9" type="ORF">Fcan01_03734</name>
</gene>
<dbReference type="GO" id="GO:0005852">
    <property type="term" value="C:eukaryotic translation initiation factor 3 complex"/>
    <property type="evidence" value="ECO:0007669"/>
    <property type="project" value="UniProtKB-UniRule"/>
</dbReference>
<dbReference type="GO" id="GO:0016282">
    <property type="term" value="C:eukaryotic 43S preinitiation complex"/>
    <property type="evidence" value="ECO:0007669"/>
    <property type="project" value="UniProtKB-UniRule"/>
</dbReference>
<reference evidence="9 11" key="1">
    <citation type="submission" date="2015-12" db="EMBL/GenBank/DDBJ databases">
        <title>The genome of Folsomia candida.</title>
        <authorList>
            <person name="Faddeeva A."/>
            <person name="Derks M.F."/>
            <person name="Anvar Y."/>
            <person name="Smit S."/>
            <person name="Van Straalen N."/>
            <person name="Roelofs D."/>
        </authorList>
    </citation>
    <scope>NUCLEOTIDE SEQUENCE [LARGE SCALE GENOMIC DNA]</scope>
    <source>
        <strain evidence="9 11">VU population</strain>
        <tissue evidence="9">Whole body</tissue>
    </source>
</reference>
<feature type="region of interest" description="Disordered" evidence="7">
    <location>
        <begin position="174"/>
        <end position="198"/>
    </location>
</feature>
<dbReference type="Pfam" id="PF12353">
    <property type="entry name" value="eIF3g"/>
    <property type="match status" value="1"/>
</dbReference>
<keyword evidence="2 5" id="KW-0396">Initiation factor</keyword>
<feature type="region of interest" description="Disordered" evidence="7">
    <location>
        <begin position="1"/>
        <end position="38"/>
    </location>
</feature>
<dbReference type="AlphaFoldDB" id="A0A226F4F4"/>
<evidence type="ECO:0000259" key="8">
    <source>
        <dbReference type="PROSITE" id="PS50102"/>
    </source>
</evidence>
<dbReference type="GO" id="GO:0003723">
    <property type="term" value="F:RNA binding"/>
    <property type="evidence" value="ECO:0007669"/>
    <property type="project" value="UniProtKB-UniRule"/>
</dbReference>
<organism evidence="9 11">
    <name type="scientific">Folsomia candida</name>
    <name type="common">Springtail</name>
    <dbReference type="NCBI Taxonomy" id="158441"/>
    <lineage>
        <taxon>Eukaryota</taxon>
        <taxon>Metazoa</taxon>
        <taxon>Ecdysozoa</taxon>
        <taxon>Arthropoda</taxon>
        <taxon>Hexapoda</taxon>
        <taxon>Collembola</taxon>
        <taxon>Entomobryomorpha</taxon>
        <taxon>Isotomoidea</taxon>
        <taxon>Isotomidae</taxon>
        <taxon>Proisotominae</taxon>
        <taxon>Folsomia</taxon>
    </lineage>
</organism>
<dbReference type="PANTHER" id="PTHR10352">
    <property type="entry name" value="EUKARYOTIC TRANSLATION INITIATION FACTOR 3 SUBUNIT G"/>
    <property type="match status" value="1"/>
</dbReference>
<comment type="function">
    <text evidence="5">RNA-binding component of the eukaryotic translation initiation factor 3 (eIF-3) complex, which is involved in protein synthesis of a specialized repertoire of mRNAs and, together with other initiation factors, stimulates binding of mRNA and methionyl-tRNAi to the 40S ribosome. The eIF-3 complex specifically targets and initiates translation of a subset of mRNAs involved in cell proliferation. This subunit can bind 18S rRNA.</text>
</comment>
<evidence type="ECO:0000256" key="6">
    <source>
        <dbReference type="PROSITE-ProRule" id="PRU00176"/>
    </source>
</evidence>